<accession>A0ABT1HED5</accession>
<dbReference type="CDD" id="cd17321">
    <property type="entry name" value="MFS_MMR_MDR_like"/>
    <property type="match status" value="1"/>
</dbReference>
<dbReference type="Pfam" id="PF07690">
    <property type="entry name" value="MFS_1"/>
    <property type="match status" value="1"/>
</dbReference>
<dbReference type="EMBL" id="JAMTCJ010000002">
    <property type="protein sequence ID" value="MCP2176554.1"/>
    <property type="molecule type" value="Genomic_DNA"/>
</dbReference>
<evidence type="ECO:0000256" key="4">
    <source>
        <dbReference type="ARBA" id="ARBA00023136"/>
    </source>
</evidence>
<name>A0ABT1HED5_9NOCA</name>
<evidence type="ECO:0000259" key="6">
    <source>
        <dbReference type="PROSITE" id="PS50850"/>
    </source>
</evidence>
<feature type="transmembrane region" description="Helical" evidence="5">
    <location>
        <begin position="246"/>
        <end position="263"/>
    </location>
</feature>
<sequence>MPTPDPTSPDDTQPDPRRWKALAVCLVIGFMTLLDVSIVNVALPSIEKGIGASSADLSWVVSGYALAFGLVLVAAGRIGDARGRKTTFIVGLIAFVVASAACGLATGPLVLVIARLVQGVAGGIVSPQVSGIIQQLFRGRERAKAFGLFAATIGISTAVGPLLGGVLIELGGTEHGWRYVFMVNIPIGVVALVAAIALLPGTPAQSRQPLRASSFDPVGVVLLGLAVVSLMLPLVQEQQWQGNAKWLLLIPAAIFFGTFLLWERRLGSRGEQQLVDLGLFSLRSYTLGCVIGMVYFAGFTTIFFVYTLYVQQGLGYSALQAGLAVTPFAIGSAVSARVGGNLVGRFGRGLVATGLAMVVVGMVGAVVASMAVPGHGVGWAAALPLLVAGIGSGLVISPNITLTLDDVPVSRAGIAGGVLQTGQRIGSAAGIALVGAVFFAQVADSPGDSAPAFQIGMSVAAGLTAVALVIAVVDAVRARPTSTAKVTTPA</sequence>
<comment type="subcellular location">
    <subcellularLocation>
        <location evidence="1">Cell membrane</location>
        <topology evidence="1">Multi-pass membrane protein</topology>
    </subcellularLocation>
</comment>
<dbReference type="InterPro" id="IPR036259">
    <property type="entry name" value="MFS_trans_sf"/>
</dbReference>
<feature type="transmembrane region" description="Helical" evidence="5">
    <location>
        <begin position="112"/>
        <end position="133"/>
    </location>
</feature>
<feature type="transmembrane region" description="Helical" evidence="5">
    <location>
        <begin position="284"/>
        <end position="306"/>
    </location>
</feature>
<dbReference type="Proteomes" id="UP001206895">
    <property type="component" value="Unassembled WGS sequence"/>
</dbReference>
<dbReference type="InterPro" id="IPR020846">
    <property type="entry name" value="MFS_dom"/>
</dbReference>
<reference evidence="7 8" key="1">
    <citation type="submission" date="2022-06" db="EMBL/GenBank/DDBJ databases">
        <title>Genomic Encyclopedia of Archaeal and Bacterial Type Strains, Phase II (KMG-II): from individual species to whole genera.</title>
        <authorList>
            <person name="Goeker M."/>
        </authorList>
    </citation>
    <scope>NUCLEOTIDE SEQUENCE [LARGE SCALE GENOMIC DNA]</scope>
    <source>
        <strain evidence="7 8">DSM 44693</strain>
    </source>
</reference>
<dbReference type="RefSeq" id="WP_253661531.1">
    <property type="nucleotide sequence ID" value="NZ_BAAAJQ010000001.1"/>
</dbReference>
<feature type="transmembrane region" description="Helical" evidence="5">
    <location>
        <begin position="425"/>
        <end position="443"/>
    </location>
</feature>
<feature type="transmembrane region" description="Helical" evidence="5">
    <location>
        <begin position="455"/>
        <end position="476"/>
    </location>
</feature>
<keyword evidence="3 5" id="KW-1133">Transmembrane helix</keyword>
<protein>
    <submittedName>
        <fullName evidence="7">Drug resistance transporter, EmrB/QacA subfamily</fullName>
    </submittedName>
</protein>
<evidence type="ECO:0000256" key="5">
    <source>
        <dbReference type="SAM" id="Phobius"/>
    </source>
</evidence>
<feature type="transmembrane region" description="Helical" evidence="5">
    <location>
        <begin position="214"/>
        <end position="234"/>
    </location>
</feature>
<dbReference type="PRINTS" id="PR01036">
    <property type="entry name" value="TCRTETB"/>
</dbReference>
<dbReference type="InterPro" id="IPR011701">
    <property type="entry name" value="MFS"/>
</dbReference>
<feature type="transmembrane region" description="Helical" evidence="5">
    <location>
        <begin position="318"/>
        <end position="338"/>
    </location>
</feature>
<evidence type="ECO:0000256" key="3">
    <source>
        <dbReference type="ARBA" id="ARBA00022989"/>
    </source>
</evidence>
<proteinExistence type="predicted"/>
<evidence type="ECO:0000313" key="8">
    <source>
        <dbReference type="Proteomes" id="UP001206895"/>
    </source>
</evidence>
<evidence type="ECO:0000256" key="1">
    <source>
        <dbReference type="ARBA" id="ARBA00004651"/>
    </source>
</evidence>
<organism evidence="7 8">
    <name type="scientific">Williamsia maris</name>
    <dbReference type="NCBI Taxonomy" id="72806"/>
    <lineage>
        <taxon>Bacteria</taxon>
        <taxon>Bacillati</taxon>
        <taxon>Actinomycetota</taxon>
        <taxon>Actinomycetes</taxon>
        <taxon>Mycobacteriales</taxon>
        <taxon>Nocardiaceae</taxon>
        <taxon>Williamsia</taxon>
    </lineage>
</organism>
<dbReference type="PANTHER" id="PTHR42718:SF39">
    <property type="entry name" value="ACTINORHODIN TRANSPORTER-RELATED"/>
    <property type="match status" value="1"/>
</dbReference>
<feature type="domain" description="Major facilitator superfamily (MFS) profile" evidence="6">
    <location>
        <begin position="21"/>
        <end position="479"/>
    </location>
</feature>
<dbReference type="SUPFAM" id="SSF103473">
    <property type="entry name" value="MFS general substrate transporter"/>
    <property type="match status" value="1"/>
</dbReference>
<feature type="transmembrane region" description="Helical" evidence="5">
    <location>
        <begin position="21"/>
        <end position="45"/>
    </location>
</feature>
<dbReference type="Gene3D" id="1.20.1720.10">
    <property type="entry name" value="Multidrug resistance protein D"/>
    <property type="match status" value="1"/>
</dbReference>
<evidence type="ECO:0000256" key="2">
    <source>
        <dbReference type="ARBA" id="ARBA00022692"/>
    </source>
</evidence>
<keyword evidence="8" id="KW-1185">Reference proteome</keyword>
<dbReference type="PANTHER" id="PTHR42718">
    <property type="entry name" value="MAJOR FACILITATOR SUPERFAMILY MULTIDRUG TRANSPORTER MFSC"/>
    <property type="match status" value="1"/>
</dbReference>
<feature type="transmembrane region" description="Helical" evidence="5">
    <location>
        <begin position="145"/>
        <end position="168"/>
    </location>
</feature>
<keyword evidence="4 5" id="KW-0472">Membrane</keyword>
<dbReference type="Gene3D" id="1.20.1250.20">
    <property type="entry name" value="MFS general substrate transporter like domains"/>
    <property type="match status" value="1"/>
</dbReference>
<feature type="transmembrane region" description="Helical" evidence="5">
    <location>
        <begin position="378"/>
        <end position="404"/>
    </location>
</feature>
<dbReference type="PROSITE" id="PS50850">
    <property type="entry name" value="MFS"/>
    <property type="match status" value="1"/>
</dbReference>
<gene>
    <name evidence="7" type="ORF">LX13_002373</name>
</gene>
<feature type="transmembrane region" description="Helical" evidence="5">
    <location>
        <begin position="57"/>
        <end position="75"/>
    </location>
</feature>
<feature type="transmembrane region" description="Helical" evidence="5">
    <location>
        <begin position="87"/>
        <end position="106"/>
    </location>
</feature>
<comment type="caution">
    <text evidence="7">The sequence shown here is derived from an EMBL/GenBank/DDBJ whole genome shotgun (WGS) entry which is preliminary data.</text>
</comment>
<evidence type="ECO:0000313" key="7">
    <source>
        <dbReference type="EMBL" id="MCP2176554.1"/>
    </source>
</evidence>
<keyword evidence="2 5" id="KW-0812">Transmembrane</keyword>
<feature type="transmembrane region" description="Helical" evidence="5">
    <location>
        <begin position="350"/>
        <end position="372"/>
    </location>
</feature>
<feature type="transmembrane region" description="Helical" evidence="5">
    <location>
        <begin position="180"/>
        <end position="202"/>
    </location>
</feature>